<dbReference type="InterPro" id="IPR045376">
    <property type="entry name" value="Maf_N"/>
</dbReference>
<evidence type="ECO:0000259" key="2">
    <source>
        <dbReference type="Pfam" id="PF20157"/>
    </source>
</evidence>
<reference evidence="3 4" key="1">
    <citation type="submission" date="2019-11" db="EMBL/GenBank/DDBJ databases">
        <title>Genome sequence of Moorella glycerini DSM11254.</title>
        <authorList>
            <person name="Poehlein A."/>
            <person name="Boeer T."/>
            <person name="Daniel R."/>
        </authorList>
    </citation>
    <scope>NUCLEOTIDE SEQUENCE [LARGE SCALE GENOMIC DNA]</scope>
    <source>
        <strain evidence="3 4">DSM 11254</strain>
    </source>
</reference>
<sequence length="633" mass="71272">MNPAASLIYRKNARLLQRYSPELFRDLEKASLPDNWQVILSRSGEPTVIVITPDQEFALHSRYDPKREGETWAGSINADAEMLVILGLGLGYHLEALRQLYPRKTILVLEPQLEAVKLAFATRDMSSLLKSGQFYLLVVPDPGDAAAQLAAILAENAGKKISLEALPAYQKIYKEYWHHVCQEVTDRLRQRRVNWATTENFMYQWLLNYRRNFFSYVNAPGVNCLFDAFNGRPAIIVAAGPSLEKNIHLLPTLKEKALILAAGSAIRVLEKNGIKPHLLVSFDPGEANYQHFAGFDGSGIPLVYAPVIFPRIIQEYWGPLLSCELNVSPFIEWFDEKIGDKKGILISGPSVANVCLDLAVKLGANPIILVGQDLAFTNNKTHADGARHQQSIDPEKGKYIWVEDIYGGKVPTTTAFYSMLVWFEQYLRALEGKRLVIDATEGGARIRGTEVMPLREAAERYLEKEFAPEKIIAERVAGYLPPGPEQMRRLQEALDELGASREELGSCFEEGIKVARSLLEKCQKRTVKPANYERARRKFASLDRRITQNIFYRLFIIQGLAARIDAINRVLSERLNEERDLPAKGEKLASLYLTFFTEVERYAGYTGALLKEIAAELEEREKGMANVKARGPA</sequence>
<keyword evidence="4" id="KW-1185">Reference proteome</keyword>
<feature type="domain" description="6-hydroxymethylpterin diphosphokinase MptE-like" evidence="1">
    <location>
        <begin position="209"/>
        <end position="378"/>
    </location>
</feature>
<dbReference type="Proteomes" id="UP000425916">
    <property type="component" value="Chromosome"/>
</dbReference>
<evidence type="ECO:0008006" key="5">
    <source>
        <dbReference type="Google" id="ProtNLM"/>
    </source>
</evidence>
<dbReference type="InterPro" id="IPR002826">
    <property type="entry name" value="MptE-like"/>
</dbReference>
<evidence type="ECO:0000313" key="4">
    <source>
        <dbReference type="Proteomes" id="UP000425916"/>
    </source>
</evidence>
<dbReference type="PANTHER" id="PTHR41786">
    <property type="entry name" value="MOTILITY ACCESSORY FACTOR MAF"/>
    <property type="match status" value="1"/>
</dbReference>
<dbReference type="OrthoDB" id="5291305at2"/>
<evidence type="ECO:0000313" key="3">
    <source>
        <dbReference type="EMBL" id="QGP92823.1"/>
    </source>
</evidence>
<accession>A0A6I5ZS24</accession>
<protein>
    <recommendedName>
        <fullName evidence="5">DUF115 domain-containing protein</fullName>
    </recommendedName>
</protein>
<feature type="domain" description="Glycosyltransferase Maf N-terminal" evidence="2">
    <location>
        <begin position="79"/>
        <end position="185"/>
    </location>
</feature>
<evidence type="ECO:0000259" key="1">
    <source>
        <dbReference type="Pfam" id="PF01973"/>
    </source>
</evidence>
<name>A0A6I5ZS24_9FIRM</name>
<gene>
    <name evidence="3" type="ORF">MGLY_22140</name>
</gene>
<proteinExistence type="predicted"/>
<dbReference type="EMBL" id="CP046244">
    <property type="protein sequence ID" value="QGP92823.1"/>
    <property type="molecule type" value="Genomic_DNA"/>
</dbReference>
<dbReference type="Pfam" id="PF20157">
    <property type="entry name" value="Maf_flag10_N"/>
    <property type="match status" value="1"/>
</dbReference>
<dbReference type="AlphaFoldDB" id="A0A6I5ZS24"/>
<dbReference type="PANTHER" id="PTHR41786:SF1">
    <property type="entry name" value="6-HYDROXYMETHYLPTERIN DIPHOSPHOKINASE MPTE-LIKE DOMAIN-CONTAINING PROTEIN"/>
    <property type="match status" value="1"/>
</dbReference>
<organism evidence="3 4">
    <name type="scientific">Neomoorella glycerini</name>
    <dbReference type="NCBI Taxonomy" id="55779"/>
    <lineage>
        <taxon>Bacteria</taxon>
        <taxon>Bacillati</taxon>
        <taxon>Bacillota</taxon>
        <taxon>Clostridia</taxon>
        <taxon>Neomoorellales</taxon>
        <taxon>Neomoorellaceae</taxon>
        <taxon>Neomoorella</taxon>
    </lineage>
</organism>
<dbReference type="Pfam" id="PF01973">
    <property type="entry name" value="MptE-like"/>
    <property type="match status" value="1"/>
</dbReference>